<dbReference type="Pfam" id="PF13409">
    <property type="entry name" value="GST_N_2"/>
    <property type="match status" value="1"/>
</dbReference>
<dbReference type="EMBL" id="FSQW01000002">
    <property type="protein sequence ID" value="SIO10387.1"/>
    <property type="molecule type" value="Genomic_DNA"/>
</dbReference>
<dbReference type="RefSeq" id="WP_074205900.1">
    <property type="nucleotide sequence ID" value="NZ_FSQW01000002.1"/>
</dbReference>
<dbReference type="SUPFAM" id="SSF52833">
    <property type="entry name" value="Thioredoxin-like"/>
    <property type="match status" value="1"/>
</dbReference>
<feature type="domain" description="GST C-terminal" evidence="2">
    <location>
        <begin position="85"/>
        <end position="217"/>
    </location>
</feature>
<keyword evidence="4" id="KW-1185">Reference proteome</keyword>
<evidence type="ECO:0000259" key="2">
    <source>
        <dbReference type="PROSITE" id="PS50405"/>
    </source>
</evidence>
<dbReference type="InterPro" id="IPR004046">
    <property type="entry name" value="GST_C"/>
</dbReference>
<organism evidence="3 4">
    <name type="scientific">Parasphingorhabdus marina DSM 22363</name>
    <dbReference type="NCBI Taxonomy" id="1123272"/>
    <lineage>
        <taxon>Bacteria</taxon>
        <taxon>Pseudomonadati</taxon>
        <taxon>Pseudomonadota</taxon>
        <taxon>Alphaproteobacteria</taxon>
        <taxon>Sphingomonadales</taxon>
        <taxon>Sphingomonadaceae</taxon>
        <taxon>Parasphingorhabdus</taxon>
    </lineage>
</organism>
<dbReference type="SFLD" id="SFLDG00358">
    <property type="entry name" value="Main_(cytGST)"/>
    <property type="match status" value="1"/>
</dbReference>
<dbReference type="SUPFAM" id="SSF47616">
    <property type="entry name" value="GST C-terminal domain-like"/>
    <property type="match status" value="1"/>
</dbReference>
<dbReference type="OrthoDB" id="9782992at2"/>
<reference evidence="4" key="1">
    <citation type="submission" date="2016-11" db="EMBL/GenBank/DDBJ databases">
        <authorList>
            <person name="Varghese N."/>
            <person name="Submissions S."/>
        </authorList>
    </citation>
    <scope>NUCLEOTIDE SEQUENCE [LARGE SCALE GENOMIC DNA]</scope>
    <source>
        <strain evidence="4">DSM 22363</strain>
    </source>
</reference>
<dbReference type="SFLD" id="SFLDS00019">
    <property type="entry name" value="Glutathione_Transferase_(cytos"/>
    <property type="match status" value="1"/>
</dbReference>
<gene>
    <name evidence="3" type="ORF">SAMN02745824_2960</name>
</gene>
<accession>A0A1N6GSD6</accession>
<dbReference type="GO" id="GO:0005737">
    <property type="term" value="C:cytoplasm"/>
    <property type="evidence" value="ECO:0007669"/>
    <property type="project" value="TreeGrafter"/>
</dbReference>
<dbReference type="InterPro" id="IPR004045">
    <property type="entry name" value="Glutathione_S-Trfase_N"/>
</dbReference>
<evidence type="ECO:0000259" key="1">
    <source>
        <dbReference type="PROSITE" id="PS50404"/>
    </source>
</evidence>
<evidence type="ECO:0000313" key="4">
    <source>
        <dbReference type="Proteomes" id="UP000185192"/>
    </source>
</evidence>
<dbReference type="InterPro" id="IPR036249">
    <property type="entry name" value="Thioredoxin-like_sf"/>
</dbReference>
<dbReference type="PROSITE" id="PS50404">
    <property type="entry name" value="GST_NTER"/>
    <property type="match status" value="1"/>
</dbReference>
<proteinExistence type="predicted"/>
<protein>
    <submittedName>
        <fullName evidence="3">Glutathione S-transferase</fullName>
    </submittedName>
</protein>
<dbReference type="PROSITE" id="PS50405">
    <property type="entry name" value="GST_CTER"/>
    <property type="match status" value="1"/>
</dbReference>
<evidence type="ECO:0000313" key="3">
    <source>
        <dbReference type="EMBL" id="SIO10387.1"/>
    </source>
</evidence>
<dbReference type="PANTHER" id="PTHR43968:SF6">
    <property type="entry name" value="GLUTATHIONE S-TRANSFERASE OMEGA"/>
    <property type="match status" value="1"/>
</dbReference>
<keyword evidence="3" id="KW-0808">Transferase</keyword>
<dbReference type="InterPro" id="IPR010987">
    <property type="entry name" value="Glutathione-S-Trfase_C-like"/>
</dbReference>
<dbReference type="Gene3D" id="1.20.1050.10">
    <property type="match status" value="1"/>
</dbReference>
<dbReference type="InterPro" id="IPR036282">
    <property type="entry name" value="Glutathione-S-Trfase_C_sf"/>
</dbReference>
<sequence length="223" mass="24868">MNVTIHGTIMSPWVRRLLAFCEEKGVSYDIVNVVPLGDPDPEFLKISPLGKVPVLEIDGRFLPDSLAGCAFLESEIADPPLFPKDSWDLGWMHWLCDYLATGLFSKVEAPLFIHRFVNPVLLQKESDQAAIDQALALLPRHFHYLESQLDGDKSFLMGDAMTLADVTAGSIFINMRHAGEEVDAGQWPTLAAYVDRIHSRPSFSRIIAREREAVGEVSPMFAD</sequence>
<feature type="domain" description="GST N-terminal" evidence="1">
    <location>
        <begin position="1"/>
        <end position="80"/>
    </location>
</feature>
<dbReference type="Proteomes" id="UP000185192">
    <property type="component" value="Unassembled WGS sequence"/>
</dbReference>
<dbReference type="GO" id="GO:0016740">
    <property type="term" value="F:transferase activity"/>
    <property type="evidence" value="ECO:0007669"/>
    <property type="project" value="UniProtKB-KW"/>
</dbReference>
<dbReference type="Gene3D" id="3.40.30.10">
    <property type="entry name" value="Glutaredoxin"/>
    <property type="match status" value="1"/>
</dbReference>
<dbReference type="Pfam" id="PF14497">
    <property type="entry name" value="GST_C_3"/>
    <property type="match status" value="1"/>
</dbReference>
<dbReference type="STRING" id="1123272.SAMN02745824_2960"/>
<dbReference type="CDD" id="cd00570">
    <property type="entry name" value="GST_N_family"/>
    <property type="match status" value="1"/>
</dbReference>
<dbReference type="CDD" id="cd00299">
    <property type="entry name" value="GST_C_family"/>
    <property type="match status" value="1"/>
</dbReference>
<dbReference type="AlphaFoldDB" id="A0A1N6GSD6"/>
<dbReference type="InterPro" id="IPR050983">
    <property type="entry name" value="GST_Omega/HSP26"/>
</dbReference>
<name>A0A1N6GSD6_9SPHN</name>
<dbReference type="PANTHER" id="PTHR43968">
    <property type="match status" value="1"/>
</dbReference>
<dbReference type="InterPro" id="IPR040079">
    <property type="entry name" value="Glutathione_S-Trfase"/>
</dbReference>